<feature type="transmembrane region" description="Helical" evidence="1">
    <location>
        <begin position="123"/>
        <end position="142"/>
    </location>
</feature>
<dbReference type="OrthoDB" id="7869508at2"/>
<feature type="transmembrane region" description="Helical" evidence="1">
    <location>
        <begin position="6"/>
        <end position="25"/>
    </location>
</feature>
<feature type="transmembrane region" description="Helical" evidence="1">
    <location>
        <begin position="60"/>
        <end position="83"/>
    </location>
</feature>
<organism evidence="2 3">
    <name type="scientific">Gemmobacter aquaticus</name>
    <dbReference type="NCBI Taxonomy" id="490185"/>
    <lineage>
        <taxon>Bacteria</taxon>
        <taxon>Pseudomonadati</taxon>
        <taxon>Pseudomonadota</taxon>
        <taxon>Alphaproteobacteria</taxon>
        <taxon>Rhodobacterales</taxon>
        <taxon>Paracoccaceae</taxon>
        <taxon>Gemmobacter</taxon>
    </lineage>
</organism>
<evidence type="ECO:0000256" key="1">
    <source>
        <dbReference type="SAM" id="Phobius"/>
    </source>
</evidence>
<accession>A0A917YI22</accession>
<dbReference type="NCBIfam" id="NF033773">
    <property type="entry name" value="tellur_TrgA"/>
    <property type="match status" value="1"/>
</dbReference>
<keyword evidence="1" id="KW-1133">Transmembrane helix</keyword>
<dbReference type="RefSeq" id="WP_146285135.1">
    <property type="nucleotide sequence ID" value="NZ_BMLP01000001.1"/>
</dbReference>
<dbReference type="AlphaFoldDB" id="A0A917YI22"/>
<keyword evidence="3" id="KW-1185">Reference proteome</keyword>
<dbReference type="EMBL" id="BMLP01000001">
    <property type="protein sequence ID" value="GGO28463.1"/>
    <property type="molecule type" value="Genomic_DNA"/>
</dbReference>
<dbReference type="InterPro" id="IPR047784">
    <property type="entry name" value="TrgA"/>
</dbReference>
<keyword evidence="1" id="KW-0472">Membrane</keyword>
<evidence type="ECO:0000313" key="2">
    <source>
        <dbReference type="EMBL" id="GGO28463.1"/>
    </source>
</evidence>
<sequence length="146" mass="15480">MPTAGKLAGAVVFAAIAWVVTELYARAIPPDQAFGDYRSIAAFIGLVCGWRIMGPQADRPLMVTLSAGLQTSLMTVVFCLLALSIYQMVIKSLRMLYDGPVAAVVGIFEMAVEYGLVLINGPVLLAIVLGGFIGGWISGIVGRNYP</sequence>
<gene>
    <name evidence="2" type="primary">trgA</name>
    <name evidence="2" type="ORF">GCM10010991_11340</name>
</gene>
<comment type="caution">
    <text evidence="2">The sequence shown here is derived from an EMBL/GenBank/DDBJ whole genome shotgun (WGS) entry which is preliminary data.</text>
</comment>
<evidence type="ECO:0000313" key="3">
    <source>
        <dbReference type="Proteomes" id="UP000598196"/>
    </source>
</evidence>
<keyword evidence="1" id="KW-0812">Transmembrane</keyword>
<name>A0A917YI22_9RHOB</name>
<proteinExistence type="predicted"/>
<reference evidence="2 3" key="1">
    <citation type="journal article" date="2014" name="Int. J. Syst. Evol. Microbiol.">
        <title>Complete genome sequence of Corynebacterium casei LMG S-19264T (=DSM 44701T), isolated from a smear-ripened cheese.</title>
        <authorList>
            <consortium name="US DOE Joint Genome Institute (JGI-PGF)"/>
            <person name="Walter F."/>
            <person name="Albersmeier A."/>
            <person name="Kalinowski J."/>
            <person name="Ruckert C."/>
        </authorList>
    </citation>
    <scope>NUCLEOTIDE SEQUENCE [LARGE SCALE GENOMIC DNA]</scope>
    <source>
        <strain evidence="2 3">CGMCC 1.7029</strain>
    </source>
</reference>
<dbReference type="Proteomes" id="UP000598196">
    <property type="component" value="Unassembled WGS sequence"/>
</dbReference>
<protein>
    <submittedName>
        <fullName evidence="2">Tellurium resistance protein</fullName>
    </submittedName>
</protein>